<name>A0A7J7LM32_9MAGN</name>
<sequence>MKLGWGIYTGNSEWGRFMKSKFYTRNGELINYYKRSTTCPAIKEVMIQMKEQIYWKIGNGRKVHILKDHWIGESALHTHTIGEYRLSTVSQLLHNNVWIIPAELQNVFEFLQINPNTLHTDSNKEDSGIWKQDIKCRFSVSIAYNWIREKRAKQWWVLWVWKTPLMPKIINFGWRLLSNAIPTDSELHKRGVTMVSRCYVCNNFKDLMQMGSNFSPLIKDLWKILVALKDSAVEGKAHMNNTTGDLQILVSLRVQCRFRNAPQVLSFYRIPPAAGIIRICCDGASLGNPGKGGCGVVYRDSQSSVIAVLVLNLPMTTSYNVECTAIVEGLYKALHQGFRENRDKLQCRGSLDKVLKWYRWIAMYPTLKKLVDGYLAALTDYDIIGASGFDWGTPIMTALYRGLDEVSVLRPGKVKKLINSFYAVLEYWFFEYCRVGMYLVKRYDRMEGHNQHRLATMGQVYEIETSRGKRCKNVEFPEGSIGVSPIRPWYALVRSRVISESEGWNFYDGRDYLVPGVDDYMTYWRLVHPNPKIGCTIVKRTGNIWSVGRDLVRPDVILPPTSSLATSSQVQDYSVQETDDLRDMGWLMDVAGPNNQRRRISIPVMQVPYPCPPTYNTDELWHQNQ</sequence>
<dbReference type="GO" id="GO:0004523">
    <property type="term" value="F:RNA-DNA hybrid ribonuclease activity"/>
    <property type="evidence" value="ECO:0007669"/>
    <property type="project" value="InterPro"/>
</dbReference>
<protein>
    <recommendedName>
        <fullName evidence="5">Reverse transcriptase zinc-binding domain-containing protein</fullName>
    </recommendedName>
</protein>
<evidence type="ECO:0000259" key="2">
    <source>
        <dbReference type="Pfam" id="PF13966"/>
    </source>
</evidence>
<dbReference type="Proteomes" id="UP000541444">
    <property type="component" value="Unassembled WGS sequence"/>
</dbReference>
<dbReference type="OrthoDB" id="1210581at2759"/>
<organism evidence="3 4">
    <name type="scientific">Kingdonia uniflora</name>
    <dbReference type="NCBI Taxonomy" id="39325"/>
    <lineage>
        <taxon>Eukaryota</taxon>
        <taxon>Viridiplantae</taxon>
        <taxon>Streptophyta</taxon>
        <taxon>Embryophyta</taxon>
        <taxon>Tracheophyta</taxon>
        <taxon>Spermatophyta</taxon>
        <taxon>Magnoliopsida</taxon>
        <taxon>Ranunculales</taxon>
        <taxon>Circaeasteraceae</taxon>
        <taxon>Kingdonia</taxon>
    </lineage>
</organism>
<dbReference type="InterPro" id="IPR026960">
    <property type="entry name" value="RVT-Znf"/>
</dbReference>
<dbReference type="SUPFAM" id="SSF53098">
    <property type="entry name" value="Ribonuclease H-like"/>
    <property type="match status" value="1"/>
</dbReference>
<feature type="domain" description="Reverse transcriptase zinc-binding" evidence="2">
    <location>
        <begin position="138"/>
        <end position="222"/>
    </location>
</feature>
<dbReference type="InterPro" id="IPR002156">
    <property type="entry name" value="RNaseH_domain"/>
</dbReference>
<gene>
    <name evidence="3" type="ORF">GIB67_030625</name>
</gene>
<feature type="domain" description="RNase H type-1" evidence="1">
    <location>
        <begin position="281"/>
        <end position="339"/>
    </location>
</feature>
<dbReference type="EMBL" id="JACGCM010002194">
    <property type="protein sequence ID" value="KAF6143735.1"/>
    <property type="molecule type" value="Genomic_DNA"/>
</dbReference>
<evidence type="ECO:0000259" key="1">
    <source>
        <dbReference type="Pfam" id="PF13456"/>
    </source>
</evidence>
<dbReference type="InterPro" id="IPR044730">
    <property type="entry name" value="RNase_H-like_dom_plant"/>
</dbReference>
<dbReference type="Gene3D" id="3.30.420.10">
    <property type="entry name" value="Ribonuclease H-like superfamily/Ribonuclease H"/>
    <property type="match status" value="1"/>
</dbReference>
<dbReference type="CDD" id="cd06222">
    <property type="entry name" value="RNase_H_like"/>
    <property type="match status" value="1"/>
</dbReference>
<accession>A0A7J7LM32</accession>
<dbReference type="GO" id="GO:0003676">
    <property type="term" value="F:nucleic acid binding"/>
    <property type="evidence" value="ECO:0007669"/>
    <property type="project" value="InterPro"/>
</dbReference>
<dbReference type="InterPro" id="IPR012337">
    <property type="entry name" value="RNaseH-like_sf"/>
</dbReference>
<evidence type="ECO:0008006" key="5">
    <source>
        <dbReference type="Google" id="ProtNLM"/>
    </source>
</evidence>
<dbReference type="Pfam" id="PF13966">
    <property type="entry name" value="zf-RVT"/>
    <property type="match status" value="1"/>
</dbReference>
<reference evidence="3 4" key="1">
    <citation type="journal article" date="2020" name="IScience">
        <title>Genome Sequencing of the Endangered Kingdonia uniflora (Circaeasteraceae, Ranunculales) Reveals Potential Mechanisms of Evolutionary Specialization.</title>
        <authorList>
            <person name="Sun Y."/>
            <person name="Deng T."/>
            <person name="Zhang A."/>
            <person name="Moore M.J."/>
            <person name="Landis J.B."/>
            <person name="Lin N."/>
            <person name="Zhang H."/>
            <person name="Zhang X."/>
            <person name="Huang J."/>
            <person name="Zhang X."/>
            <person name="Sun H."/>
            <person name="Wang H."/>
        </authorList>
    </citation>
    <scope>NUCLEOTIDE SEQUENCE [LARGE SCALE GENOMIC DNA]</scope>
    <source>
        <strain evidence="3">TB1705</strain>
        <tissue evidence="3">Leaf</tissue>
    </source>
</reference>
<dbReference type="AlphaFoldDB" id="A0A7J7LM32"/>
<dbReference type="Pfam" id="PF13456">
    <property type="entry name" value="RVT_3"/>
    <property type="match status" value="1"/>
</dbReference>
<evidence type="ECO:0000313" key="3">
    <source>
        <dbReference type="EMBL" id="KAF6143735.1"/>
    </source>
</evidence>
<evidence type="ECO:0000313" key="4">
    <source>
        <dbReference type="Proteomes" id="UP000541444"/>
    </source>
</evidence>
<comment type="caution">
    <text evidence="3">The sequence shown here is derived from an EMBL/GenBank/DDBJ whole genome shotgun (WGS) entry which is preliminary data.</text>
</comment>
<dbReference type="InterPro" id="IPR036397">
    <property type="entry name" value="RNaseH_sf"/>
</dbReference>
<proteinExistence type="predicted"/>
<keyword evidence="4" id="KW-1185">Reference proteome</keyword>